<proteinExistence type="predicted"/>
<evidence type="ECO:0000256" key="1">
    <source>
        <dbReference type="SAM" id="MobiDB-lite"/>
    </source>
</evidence>
<dbReference type="Proteomes" id="UP000318081">
    <property type="component" value="Chromosome"/>
</dbReference>
<evidence type="ECO:0000256" key="2">
    <source>
        <dbReference type="SAM" id="SignalP"/>
    </source>
</evidence>
<reference evidence="3 4" key="1">
    <citation type="submission" date="2019-02" db="EMBL/GenBank/DDBJ databases">
        <title>Deep-cultivation of Planctomycetes and their phenomic and genomic characterization uncovers novel biology.</title>
        <authorList>
            <person name="Wiegand S."/>
            <person name="Jogler M."/>
            <person name="Boedeker C."/>
            <person name="Pinto D."/>
            <person name="Vollmers J."/>
            <person name="Rivas-Marin E."/>
            <person name="Kohn T."/>
            <person name="Peeters S.H."/>
            <person name="Heuer A."/>
            <person name="Rast P."/>
            <person name="Oberbeckmann S."/>
            <person name="Bunk B."/>
            <person name="Jeske O."/>
            <person name="Meyerdierks A."/>
            <person name="Storesund J.E."/>
            <person name="Kallscheuer N."/>
            <person name="Luecker S."/>
            <person name="Lage O.M."/>
            <person name="Pohl T."/>
            <person name="Merkel B.J."/>
            <person name="Hornburger P."/>
            <person name="Mueller R.-W."/>
            <person name="Bruemmer F."/>
            <person name="Labrenz M."/>
            <person name="Spormann A.M."/>
            <person name="Op den Camp H."/>
            <person name="Overmann J."/>
            <person name="Amann R."/>
            <person name="Jetten M.S.M."/>
            <person name="Mascher T."/>
            <person name="Medema M.H."/>
            <person name="Devos D.P."/>
            <person name="Kaster A.-K."/>
            <person name="Ovreas L."/>
            <person name="Rohde M."/>
            <person name="Galperin M.Y."/>
            <person name="Jogler C."/>
        </authorList>
    </citation>
    <scope>NUCLEOTIDE SEQUENCE [LARGE SCALE GENOMIC DNA]</scope>
    <source>
        <strain evidence="3 4">TBK1r</strain>
    </source>
</reference>
<evidence type="ECO:0008006" key="5">
    <source>
        <dbReference type="Google" id="ProtNLM"/>
    </source>
</evidence>
<feature type="region of interest" description="Disordered" evidence="1">
    <location>
        <begin position="25"/>
        <end position="56"/>
    </location>
</feature>
<keyword evidence="4" id="KW-1185">Reference proteome</keyword>
<dbReference type="RefSeq" id="WP_145211050.1">
    <property type="nucleotide sequence ID" value="NZ_CP036432.1"/>
</dbReference>
<protein>
    <recommendedName>
        <fullName evidence="5">Secreted protein</fullName>
    </recommendedName>
</protein>
<feature type="signal peptide" evidence="2">
    <location>
        <begin position="1"/>
        <end position="29"/>
    </location>
</feature>
<keyword evidence="2" id="KW-0732">Signal</keyword>
<dbReference type="EMBL" id="CP036432">
    <property type="protein sequence ID" value="QDV83767.1"/>
    <property type="molecule type" value="Genomic_DNA"/>
</dbReference>
<evidence type="ECO:0000313" key="4">
    <source>
        <dbReference type="Proteomes" id="UP000318081"/>
    </source>
</evidence>
<name>A0ABX5XP45_9BACT</name>
<gene>
    <name evidence="3" type="ORF">TBK1r_27090</name>
</gene>
<evidence type="ECO:0000313" key="3">
    <source>
        <dbReference type="EMBL" id="QDV83767.1"/>
    </source>
</evidence>
<accession>A0ABX5XP45</accession>
<sequence>MSTKPFGIAALALAAMFTFGSLAPQPASAQGSKIRSTVERRQSPGKGFWANQRTSRNIQHARDYSRSIGSYTTQSPVINPAITHAESQMLGMQVQGIQRDMGIVRQAYVDNPQVVQQVKVIDDKLAAASETQKMLHAECCKETPDGKVCGEMATKLTTALDEISKDHAKLMKMTGDDKHEGHAAPDASE</sequence>
<feature type="chain" id="PRO_5045343805" description="Secreted protein" evidence="2">
    <location>
        <begin position="30"/>
        <end position="189"/>
    </location>
</feature>
<organism evidence="3 4">
    <name type="scientific">Stieleria magnilauensis</name>
    <dbReference type="NCBI Taxonomy" id="2527963"/>
    <lineage>
        <taxon>Bacteria</taxon>
        <taxon>Pseudomonadati</taxon>
        <taxon>Planctomycetota</taxon>
        <taxon>Planctomycetia</taxon>
        <taxon>Pirellulales</taxon>
        <taxon>Pirellulaceae</taxon>
        <taxon>Stieleria</taxon>
    </lineage>
</organism>